<evidence type="ECO:0000256" key="7">
    <source>
        <dbReference type="ARBA" id="ARBA00023065"/>
    </source>
</evidence>
<protein>
    <recommendedName>
        <fullName evidence="12">Porin domain-containing protein</fullName>
    </recommendedName>
</protein>
<proteinExistence type="predicted"/>
<evidence type="ECO:0000259" key="12">
    <source>
        <dbReference type="Pfam" id="PF13609"/>
    </source>
</evidence>
<evidence type="ECO:0000256" key="6">
    <source>
        <dbReference type="ARBA" id="ARBA00022729"/>
    </source>
</evidence>
<evidence type="ECO:0000256" key="2">
    <source>
        <dbReference type="ARBA" id="ARBA00011233"/>
    </source>
</evidence>
<gene>
    <name evidence="13" type="ORF">GCM10009104_11160</name>
</gene>
<sequence>MKKSLIALAVAGAMTAPIVAQADATLYGSFRVGLHSAEDTDLDLRDESTRIGIKGDVDLGLEDTKGLFHWEANVDTTDNEGEMFAARLAYIGATGSWGTALAGRQYHPHYLLVNLPTDIFDAATSDAGEWNQLGNNVHKRVDNTIAYHSPVMSGFQLIGGAVVAASGSDDNGVADSNMDGYNIAAKYTAGDLYVAASYGDVQEDVAATANDIETMGVAVKYQIADLGLAAKYETQEVKGDYDETAWELAATYDIGATQLQARYSDFEEDLANEEGSQWAVGVQHKLGKKGRVYVNYFDFDSDAEALSTAFKDRLVLGYRVDF</sequence>
<evidence type="ECO:0000256" key="9">
    <source>
        <dbReference type="ARBA" id="ARBA00023136"/>
    </source>
</evidence>
<evidence type="ECO:0000313" key="13">
    <source>
        <dbReference type="EMBL" id="GAA0686938.1"/>
    </source>
</evidence>
<evidence type="ECO:0000256" key="10">
    <source>
        <dbReference type="ARBA" id="ARBA00023237"/>
    </source>
</evidence>
<name>A0ABN1I3X9_9GAMM</name>
<keyword evidence="5" id="KW-0812">Transmembrane</keyword>
<dbReference type="PRINTS" id="PR00182">
    <property type="entry name" value="ECOLNEIPORIN"/>
</dbReference>
<dbReference type="InterPro" id="IPR023614">
    <property type="entry name" value="Porin_dom_sf"/>
</dbReference>
<keyword evidence="9" id="KW-0472">Membrane</keyword>
<evidence type="ECO:0000256" key="11">
    <source>
        <dbReference type="SAM" id="SignalP"/>
    </source>
</evidence>
<evidence type="ECO:0000256" key="3">
    <source>
        <dbReference type="ARBA" id="ARBA00022448"/>
    </source>
</evidence>
<evidence type="ECO:0000256" key="8">
    <source>
        <dbReference type="ARBA" id="ARBA00023114"/>
    </source>
</evidence>
<accession>A0ABN1I3X9</accession>
<comment type="caution">
    <text evidence="13">The sequence shown here is derived from an EMBL/GenBank/DDBJ whole genome shotgun (WGS) entry which is preliminary data.</text>
</comment>
<dbReference type="RefSeq" id="WP_343803470.1">
    <property type="nucleotide sequence ID" value="NZ_BAAAET010000001.1"/>
</dbReference>
<keyword evidence="10" id="KW-0998">Cell outer membrane</keyword>
<dbReference type="PANTHER" id="PTHR34501">
    <property type="entry name" value="PROTEIN YDDL-RELATED"/>
    <property type="match status" value="1"/>
</dbReference>
<evidence type="ECO:0000313" key="14">
    <source>
        <dbReference type="Proteomes" id="UP001499915"/>
    </source>
</evidence>
<dbReference type="PANTHER" id="PTHR34501:SF9">
    <property type="entry name" value="MAJOR OUTER MEMBRANE PROTEIN P.IA"/>
    <property type="match status" value="1"/>
</dbReference>
<organism evidence="13 14">
    <name type="scientific">Marinobacterium maritimum</name>
    <dbReference type="NCBI Taxonomy" id="500162"/>
    <lineage>
        <taxon>Bacteria</taxon>
        <taxon>Pseudomonadati</taxon>
        <taxon>Pseudomonadota</taxon>
        <taxon>Gammaproteobacteria</taxon>
        <taxon>Oceanospirillales</taxon>
        <taxon>Oceanospirillaceae</taxon>
        <taxon>Marinobacterium</taxon>
    </lineage>
</organism>
<dbReference type="Gene3D" id="2.40.160.10">
    <property type="entry name" value="Porin"/>
    <property type="match status" value="1"/>
</dbReference>
<comment type="subunit">
    <text evidence="2">Homotrimer.</text>
</comment>
<evidence type="ECO:0000256" key="1">
    <source>
        <dbReference type="ARBA" id="ARBA00004571"/>
    </source>
</evidence>
<dbReference type="InterPro" id="IPR001702">
    <property type="entry name" value="Porin_Gram-ve"/>
</dbReference>
<feature type="signal peptide" evidence="11">
    <location>
        <begin position="1"/>
        <end position="22"/>
    </location>
</feature>
<comment type="subcellular location">
    <subcellularLocation>
        <location evidence="1">Cell outer membrane</location>
        <topology evidence="1">Multi-pass membrane protein</topology>
    </subcellularLocation>
</comment>
<keyword evidence="4" id="KW-1134">Transmembrane beta strand</keyword>
<dbReference type="InterPro" id="IPR050298">
    <property type="entry name" value="Gram-neg_bact_OMP"/>
</dbReference>
<reference evidence="13 14" key="1">
    <citation type="journal article" date="2019" name="Int. J. Syst. Evol. Microbiol.">
        <title>The Global Catalogue of Microorganisms (GCM) 10K type strain sequencing project: providing services to taxonomists for standard genome sequencing and annotation.</title>
        <authorList>
            <consortium name="The Broad Institute Genomics Platform"/>
            <consortium name="The Broad Institute Genome Sequencing Center for Infectious Disease"/>
            <person name="Wu L."/>
            <person name="Ma J."/>
        </authorList>
    </citation>
    <scope>NUCLEOTIDE SEQUENCE [LARGE SCALE GENOMIC DNA]</scope>
    <source>
        <strain evidence="13 14">JCM 15134</strain>
    </source>
</reference>
<keyword evidence="6 11" id="KW-0732">Signal</keyword>
<keyword evidence="14" id="KW-1185">Reference proteome</keyword>
<dbReference type="EMBL" id="BAAAET010000001">
    <property type="protein sequence ID" value="GAA0686938.1"/>
    <property type="molecule type" value="Genomic_DNA"/>
</dbReference>
<keyword evidence="7" id="KW-0406">Ion transport</keyword>
<keyword evidence="3" id="KW-0813">Transport</keyword>
<feature type="chain" id="PRO_5046608402" description="Porin domain-containing protein" evidence="11">
    <location>
        <begin position="23"/>
        <end position="322"/>
    </location>
</feature>
<evidence type="ECO:0000256" key="4">
    <source>
        <dbReference type="ARBA" id="ARBA00022452"/>
    </source>
</evidence>
<dbReference type="Proteomes" id="UP001499915">
    <property type="component" value="Unassembled WGS sequence"/>
</dbReference>
<dbReference type="SUPFAM" id="SSF56935">
    <property type="entry name" value="Porins"/>
    <property type="match status" value="1"/>
</dbReference>
<dbReference type="CDD" id="cd00342">
    <property type="entry name" value="gram_neg_porins"/>
    <property type="match status" value="1"/>
</dbReference>
<keyword evidence="8" id="KW-0626">Porin</keyword>
<evidence type="ECO:0000256" key="5">
    <source>
        <dbReference type="ARBA" id="ARBA00022692"/>
    </source>
</evidence>
<dbReference type="Pfam" id="PF13609">
    <property type="entry name" value="Porin_4"/>
    <property type="match status" value="1"/>
</dbReference>
<feature type="domain" description="Porin" evidence="12">
    <location>
        <begin position="7"/>
        <end position="302"/>
    </location>
</feature>
<dbReference type="InterPro" id="IPR033900">
    <property type="entry name" value="Gram_neg_porin_domain"/>
</dbReference>